<organism evidence="1 2">
    <name type="scientific">Candidatus Roizmanbacteria bacterium RIFCSPLOWO2_02_FULL_36_11</name>
    <dbReference type="NCBI Taxonomy" id="1802071"/>
    <lineage>
        <taxon>Bacteria</taxon>
        <taxon>Candidatus Roizmaniibacteriota</taxon>
    </lineage>
</organism>
<proteinExistence type="predicted"/>
<name>A0A1F7JCY8_9BACT</name>
<dbReference type="EMBL" id="MGAV01000018">
    <property type="protein sequence ID" value="OGK53482.1"/>
    <property type="molecule type" value="Genomic_DNA"/>
</dbReference>
<dbReference type="InterPro" id="IPR038763">
    <property type="entry name" value="DHH_sf"/>
</dbReference>
<dbReference type="SUPFAM" id="SSF64182">
    <property type="entry name" value="DHH phosphoesterases"/>
    <property type="match status" value="1"/>
</dbReference>
<accession>A0A1F7JCY8</accession>
<comment type="caution">
    <text evidence="1">The sequence shown here is derived from an EMBL/GenBank/DDBJ whole genome shotgun (WGS) entry which is preliminary data.</text>
</comment>
<sequence length="276" mass="31200">MNTIVTHIYPDLDALASIWLIHRYLPNWERAQVVFVSAGKTLNNEPPDSKSDVLHVDTGMGKLDHHQTAELTCATKRVLLMLIDKKLINDKKKYALEKLVDVVCEFDHYHEALLDNADSDIYEFLLVNVIEGTKSTGLSNPELIEFAEKALDGTLQTFLKKIQAEKEIHSGLIFKSSWGKTLAVETDNEEVSRLAQKKGYSMVIRRNSKGYLRIKLIPNVKLKLTVLYQKVVKIDPRATWFLHASGRMLLNGSAKNPEAIPTTISLHDIISIVKKL</sequence>
<evidence type="ECO:0000313" key="1">
    <source>
        <dbReference type="EMBL" id="OGK53482.1"/>
    </source>
</evidence>
<reference evidence="1 2" key="1">
    <citation type="journal article" date="2016" name="Nat. Commun.">
        <title>Thousands of microbial genomes shed light on interconnected biogeochemical processes in an aquifer system.</title>
        <authorList>
            <person name="Anantharaman K."/>
            <person name="Brown C.T."/>
            <person name="Hug L.A."/>
            <person name="Sharon I."/>
            <person name="Castelle C.J."/>
            <person name="Probst A.J."/>
            <person name="Thomas B.C."/>
            <person name="Singh A."/>
            <person name="Wilkins M.J."/>
            <person name="Karaoz U."/>
            <person name="Brodie E.L."/>
            <person name="Williams K.H."/>
            <person name="Hubbard S.S."/>
            <person name="Banfield J.F."/>
        </authorList>
    </citation>
    <scope>NUCLEOTIDE SEQUENCE [LARGE SCALE GENOMIC DNA]</scope>
</reference>
<dbReference type="Proteomes" id="UP000177418">
    <property type="component" value="Unassembled WGS sequence"/>
</dbReference>
<dbReference type="AlphaFoldDB" id="A0A1F7JCY8"/>
<evidence type="ECO:0000313" key="2">
    <source>
        <dbReference type="Proteomes" id="UP000177418"/>
    </source>
</evidence>
<gene>
    <name evidence="1" type="ORF">A3H78_04625</name>
</gene>
<protein>
    <submittedName>
        <fullName evidence="1">Uncharacterized protein</fullName>
    </submittedName>
</protein>